<name>A0ABM7VFD4_9BACT</name>
<reference evidence="2 3" key="1">
    <citation type="submission" date="2021-12" db="EMBL/GenBank/DDBJ databases">
        <title>Genome sequencing of bacteria with rrn-lacking chromosome and rrn-plasmid.</title>
        <authorList>
            <person name="Anda M."/>
            <person name="Iwasaki W."/>
        </authorList>
    </citation>
    <scope>NUCLEOTIDE SEQUENCE [LARGE SCALE GENOMIC DNA]</scope>
    <source>
        <strain evidence="2 3">NBRC 101262</strain>
    </source>
</reference>
<keyword evidence="1" id="KW-0472">Membrane</keyword>
<keyword evidence="1" id="KW-0812">Transmembrane</keyword>
<evidence type="ECO:0000313" key="2">
    <source>
        <dbReference type="EMBL" id="BDC99554.1"/>
    </source>
</evidence>
<proteinExistence type="predicted"/>
<dbReference type="EMBL" id="AP025292">
    <property type="protein sequence ID" value="BDC99554.1"/>
    <property type="molecule type" value="Genomic_DNA"/>
</dbReference>
<evidence type="ECO:0000313" key="3">
    <source>
        <dbReference type="Proteomes" id="UP001354989"/>
    </source>
</evidence>
<protein>
    <submittedName>
        <fullName evidence="2">Uncharacterized protein</fullName>
    </submittedName>
</protein>
<accession>A0ABM7VFD4</accession>
<organism evidence="2 3">
    <name type="scientific">Persicobacter psychrovividus</name>
    <dbReference type="NCBI Taxonomy" id="387638"/>
    <lineage>
        <taxon>Bacteria</taxon>
        <taxon>Pseudomonadati</taxon>
        <taxon>Bacteroidota</taxon>
        <taxon>Cytophagia</taxon>
        <taxon>Cytophagales</taxon>
        <taxon>Persicobacteraceae</taxon>
        <taxon>Persicobacter</taxon>
    </lineage>
</organism>
<dbReference type="Proteomes" id="UP001354989">
    <property type="component" value="Chromosome"/>
</dbReference>
<keyword evidence="3" id="KW-1185">Reference proteome</keyword>
<keyword evidence="1" id="KW-1133">Transmembrane helix</keyword>
<evidence type="ECO:0000256" key="1">
    <source>
        <dbReference type="SAM" id="Phobius"/>
    </source>
</evidence>
<gene>
    <name evidence="2" type="ORF">PEPS_18350</name>
</gene>
<sequence>MVQANQPYSTSNLPMLTGENVLRIREQLSVEISVIFLLQVSVISAIVVICSLV</sequence>
<feature type="transmembrane region" description="Helical" evidence="1">
    <location>
        <begin position="32"/>
        <end position="52"/>
    </location>
</feature>